<reference evidence="1" key="1">
    <citation type="journal article" date="2015" name="Nature">
        <title>Complex archaea that bridge the gap between prokaryotes and eukaryotes.</title>
        <authorList>
            <person name="Spang A."/>
            <person name="Saw J.H."/>
            <person name="Jorgensen S.L."/>
            <person name="Zaremba-Niedzwiedzka K."/>
            <person name="Martijn J."/>
            <person name="Lind A.E."/>
            <person name="van Eijk R."/>
            <person name="Schleper C."/>
            <person name="Guy L."/>
            <person name="Ettema T.J."/>
        </authorList>
    </citation>
    <scope>NUCLEOTIDE SEQUENCE</scope>
</reference>
<organism evidence="1">
    <name type="scientific">marine sediment metagenome</name>
    <dbReference type="NCBI Taxonomy" id="412755"/>
    <lineage>
        <taxon>unclassified sequences</taxon>
        <taxon>metagenomes</taxon>
        <taxon>ecological metagenomes</taxon>
    </lineage>
</organism>
<name>A0A0F9E617_9ZZZZ</name>
<comment type="caution">
    <text evidence="1">The sequence shown here is derived from an EMBL/GenBank/DDBJ whole genome shotgun (WGS) entry which is preliminary data.</text>
</comment>
<dbReference type="AlphaFoldDB" id="A0A0F9E617"/>
<feature type="non-terminal residue" evidence="1">
    <location>
        <position position="1"/>
    </location>
</feature>
<sequence length="83" mass="8839">GRPDYWYGTALYFDDSPGDGELTRGPTANWAYDHVNNATAHHAAVGGGDIDHADITNVTASRTERAIATISSVSISLPVRPVK</sequence>
<accession>A0A0F9E617</accession>
<dbReference type="EMBL" id="LAZR01026210">
    <property type="protein sequence ID" value="KKL69429.1"/>
    <property type="molecule type" value="Genomic_DNA"/>
</dbReference>
<protein>
    <submittedName>
        <fullName evidence="1">Uncharacterized protein</fullName>
    </submittedName>
</protein>
<proteinExistence type="predicted"/>
<gene>
    <name evidence="1" type="ORF">LCGC14_2115020</name>
</gene>
<evidence type="ECO:0000313" key="1">
    <source>
        <dbReference type="EMBL" id="KKL69429.1"/>
    </source>
</evidence>